<evidence type="ECO:0000313" key="2">
    <source>
        <dbReference type="EMBL" id="TDO28442.1"/>
    </source>
</evidence>
<dbReference type="PROSITE" id="PS51257">
    <property type="entry name" value="PROKAR_LIPOPROTEIN"/>
    <property type="match status" value="1"/>
</dbReference>
<evidence type="ECO:0000256" key="1">
    <source>
        <dbReference type="SAM" id="SignalP"/>
    </source>
</evidence>
<dbReference type="Pfam" id="PF14100">
    <property type="entry name" value="DUF6807"/>
    <property type="match status" value="1"/>
</dbReference>
<dbReference type="Proteomes" id="UP000295741">
    <property type="component" value="Unassembled WGS sequence"/>
</dbReference>
<name>A0A4R6IZV1_9BACT</name>
<keyword evidence="1" id="KW-0732">Signal</keyword>
<organism evidence="2 3">
    <name type="scientific">Sediminibacterium goheungense</name>
    <dbReference type="NCBI Taxonomy" id="1086393"/>
    <lineage>
        <taxon>Bacteria</taxon>
        <taxon>Pseudomonadati</taxon>
        <taxon>Bacteroidota</taxon>
        <taxon>Chitinophagia</taxon>
        <taxon>Chitinophagales</taxon>
        <taxon>Chitinophagaceae</taxon>
        <taxon>Sediminibacterium</taxon>
    </lineage>
</organism>
<keyword evidence="2" id="KW-0503">Monooxygenase</keyword>
<dbReference type="GO" id="GO:0004497">
    <property type="term" value="F:monooxygenase activity"/>
    <property type="evidence" value="ECO:0007669"/>
    <property type="project" value="UniProtKB-KW"/>
</dbReference>
<reference evidence="2 3" key="1">
    <citation type="submission" date="2019-03" db="EMBL/GenBank/DDBJ databases">
        <title>Genomic Encyclopedia of Archaeal and Bacterial Type Strains, Phase II (KMG-II): from individual species to whole genera.</title>
        <authorList>
            <person name="Goeker M."/>
        </authorList>
    </citation>
    <scope>NUCLEOTIDE SEQUENCE [LARGE SCALE GENOMIC DNA]</scope>
    <source>
        <strain evidence="2 3">DSM 28323</strain>
    </source>
</reference>
<dbReference type="OrthoDB" id="2540540at2"/>
<evidence type="ECO:0000313" key="3">
    <source>
        <dbReference type="Proteomes" id="UP000295741"/>
    </source>
</evidence>
<feature type="chain" id="PRO_5020249733" evidence="1">
    <location>
        <begin position="26"/>
        <end position="330"/>
    </location>
</feature>
<proteinExistence type="predicted"/>
<accession>A0A4R6IZV1</accession>
<dbReference type="AlphaFoldDB" id="A0A4R6IZV1"/>
<feature type="signal peptide" evidence="1">
    <location>
        <begin position="1"/>
        <end position="25"/>
    </location>
</feature>
<dbReference type="RefSeq" id="WP_133472984.1">
    <property type="nucleotide sequence ID" value="NZ_SNWP01000010.1"/>
</dbReference>
<comment type="caution">
    <text evidence="2">The sequence shown here is derived from an EMBL/GenBank/DDBJ whole genome shotgun (WGS) entry which is preliminary data.</text>
</comment>
<keyword evidence="2" id="KW-0560">Oxidoreductase</keyword>
<keyword evidence="3" id="KW-1185">Reference proteome</keyword>
<dbReference type="InterPro" id="IPR029475">
    <property type="entry name" value="DUF6807"/>
</dbReference>
<sequence>MKKTKNRSVLFAAFLLTFACNISLAQKKEKLWLDISDGLHIGYKQQKLLTYQFNTAYPPAGQDTNYKRSGFIHPLNTPNGQTLTRIQPPDHYHHYGIWNPWTHTVFEKDTVDFWNIKGHQGTVRFAKFTSQKSTPDAVEYTALHEHIVFKKNGSEKVALNEWQTVKVHSYNEKDKSYVIDITSRMECATTSPLLIVAYRYAGLGWRATEYWNKDNSEMLTSEGNTRDNTDNSKAKWIITYGSLPDNDEGGIMMLSHPSNYNHPEPLRIWDKKANGGRGDVFVNFAPTKDKDWLLEPGKTYILKYRMVVFNGKKDAVKAEKAWQSYVAEVK</sequence>
<dbReference type="EMBL" id="SNWP01000010">
    <property type="protein sequence ID" value="TDO28442.1"/>
    <property type="molecule type" value="Genomic_DNA"/>
</dbReference>
<protein>
    <submittedName>
        <fullName evidence="2">Methane monooxygenase PmoA-like</fullName>
    </submittedName>
</protein>
<gene>
    <name evidence="2" type="ORF">BC659_0508</name>
</gene>